<dbReference type="Pfam" id="PF00877">
    <property type="entry name" value="NLPC_P60"/>
    <property type="match status" value="1"/>
</dbReference>
<dbReference type="PANTHER" id="PTHR47360">
    <property type="entry name" value="MUREIN DD-ENDOPEPTIDASE MEPS/MUREIN LD-CARBOXYPEPTIDASE"/>
    <property type="match status" value="1"/>
</dbReference>
<evidence type="ECO:0000256" key="5">
    <source>
        <dbReference type="ARBA" id="ARBA00022807"/>
    </source>
</evidence>
<evidence type="ECO:0000259" key="6">
    <source>
        <dbReference type="PROSITE" id="PS51935"/>
    </source>
</evidence>
<dbReference type="EMBL" id="AYKH01000009">
    <property type="protein sequence ID" value="ROO28530.1"/>
    <property type="molecule type" value="Genomic_DNA"/>
</dbReference>
<keyword evidence="5" id="KW-0788">Thiol protease</keyword>
<reference evidence="7 8" key="1">
    <citation type="submission" date="2013-10" db="EMBL/GenBank/DDBJ databases">
        <title>Salinisphaera orenii MK-B5 Genome Sequencing.</title>
        <authorList>
            <person name="Lai Q."/>
            <person name="Li C."/>
            <person name="Shao Z."/>
        </authorList>
    </citation>
    <scope>NUCLEOTIDE SEQUENCE [LARGE SCALE GENOMIC DNA]</scope>
    <source>
        <strain evidence="7 8">MK-B5</strain>
    </source>
</reference>
<name>A0A423PSE7_9GAMM</name>
<dbReference type="PANTHER" id="PTHR47360:SF1">
    <property type="entry name" value="ENDOPEPTIDASE NLPC-RELATED"/>
    <property type="match status" value="1"/>
</dbReference>
<gene>
    <name evidence="7" type="ORF">SAOR_06055</name>
</gene>
<protein>
    <submittedName>
        <fullName evidence="7">Peptidase P60</fullName>
    </submittedName>
</protein>
<comment type="similarity">
    <text evidence="1">Belongs to the peptidase C40 family.</text>
</comment>
<keyword evidence="2" id="KW-0645">Protease</keyword>
<evidence type="ECO:0000313" key="7">
    <source>
        <dbReference type="EMBL" id="ROO28530.1"/>
    </source>
</evidence>
<keyword evidence="8" id="KW-1185">Reference proteome</keyword>
<dbReference type="GO" id="GO:0006508">
    <property type="term" value="P:proteolysis"/>
    <property type="evidence" value="ECO:0007669"/>
    <property type="project" value="UniProtKB-KW"/>
</dbReference>
<evidence type="ECO:0000256" key="2">
    <source>
        <dbReference type="ARBA" id="ARBA00022670"/>
    </source>
</evidence>
<dbReference type="Gene3D" id="3.90.1720.10">
    <property type="entry name" value="endopeptidase domain like (from Nostoc punctiforme)"/>
    <property type="match status" value="1"/>
</dbReference>
<evidence type="ECO:0000313" key="8">
    <source>
        <dbReference type="Proteomes" id="UP000283993"/>
    </source>
</evidence>
<evidence type="ECO:0000256" key="1">
    <source>
        <dbReference type="ARBA" id="ARBA00007074"/>
    </source>
</evidence>
<dbReference type="AlphaFoldDB" id="A0A423PSE7"/>
<sequence length="201" mass="21792">MSYRPETCVAHSCDIRTTVARHGSAPILVALVVVLALAGCAGHDTRPAARGHHHGAEDFSWGAARAGAQNDPGGDAAIVAALQSHYRDWAGVPYRYGGRDRSGIDCSSFVRRTLDAVESIDLPRTTAAQAQRGEAIGRGDLSPGDLVFFRTGGGNRHVGIYIGDGRFMHASTSRGVTLSRLDNIYWRRHYWQSRRITTAHN</sequence>
<accession>A0A423PSE7</accession>
<dbReference type="InterPro" id="IPR038765">
    <property type="entry name" value="Papain-like_cys_pep_sf"/>
</dbReference>
<keyword evidence="4" id="KW-0378">Hydrolase</keyword>
<dbReference type="InterPro" id="IPR052062">
    <property type="entry name" value="Murein_DD/LD_carboxypeptidase"/>
</dbReference>
<comment type="caution">
    <text evidence="7">The sequence shown here is derived from an EMBL/GenBank/DDBJ whole genome shotgun (WGS) entry which is preliminary data.</text>
</comment>
<organism evidence="7 8">
    <name type="scientific">Salinisphaera orenii MK-B5</name>
    <dbReference type="NCBI Taxonomy" id="856730"/>
    <lineage>
        <taxon>Bacteria</taxon>
        <taxon>Pseudomonadati</taxon>
        <taxon>Pseudomonadota</taxon>
        <taxon>Gammaproteobacteria</taxon>
        <taxon>Salinisphaerales</taxon>
        <taxon>Salinisphaeraceae</taxon>
        <taxon>Salinisphaera</taxon>
    </lineage>
</organism>
<dbReference type="PROSITE" id="PS51935">
    <property type="entry name" value="NLPC_P60"/>
    <property type="match status" value="1"/>
</dbReference>
<dbReference type="InterPro" id="IPR000064">
    <property type="entry name" value="NLP_P60_dom"/>
</dbReference>
<proteinExistence type="inferred from homology"/>
<dbReference type="Proteomes" id="UP000283993">
    <property type="component" value="Unassembled WGS sequence"/>
</dbReference>
<evidence type="ECO:0000256" key="3">
    <source>
        <dbReference type="ARBA" id="ARBA00022729"/>
    </source>
</evidence>
<dbReference type="GO" id="GO:0008234">
    <property type="term" value="F:cysteine-type peptidase activity"/>
    <property type="evidence" value="ECO:0007669"/>
    <property type="project" value="UniProtKB-KW"/>
</dbReference>
<evidence type="ECO:0000256" key="4">
    <source>
        <dbReference type="ARBA" id="ARBA00022801"/>
    </source>
</evidence>
<dbReference type="SUPFAM" id="SSF54001">
    <property type="entry name" value="Cysteine proteinases"/>
    <property type="match status" value="1"/>
</dbReference>
<keyword evidence="3" id="KW-0732">Signal</keyword>
<feature type="domain" description="NlpC/P60" evidence="6">
    <location>
        <begin position="76"/>
        <end position="197"/>
    </location>
</feature>